<dbReference type="Proteomes" id="UP000283426">
    <property type="component" value="Unassembled WGS sequence"/>
</dbReference>
<reference evidence="1 2" key="1">
    <citation type="submission" date="2018-08" db="EMBL/GenBank/DDBJ databases">
        <title>A genome reference for cultivated species of the human gut microbiota.</title>
        <authorList>
            <person name="Zou Y."/>
            <person name="Xue W."/>
            <person name="Luo G."/>
        </authorList>
    </citation>
    <scope>NUCLEOTIDE SEQUENCE [LARGE SCALE GENOMIC DNA]</scope>
    <source>
        <strain evidence="1 2">AF14-6AC</strain>
    </source>
</reference>
<accession>A0A412W6U0</accession>
<organism evidence="1 2">
    <name type="scientific">Odoribacter splanchnicus</name>
    <dbReference type="NCBI Taxonomy" id="28118"/>
    <lineage>
        <taxon>Bacteria</taxon>
        <taxon>Pseudomonadati</taxon>
        <taxon>Bacteroidota</taxon>
        <taxon>Bacteroidia</taxon>
        <taxon>Bacteroidales</taxon>
        <taxon>Odoribacteraceae</taxon>
        <taxon>Odoribacter</taxon>
    </lineage>
</organism>
<proteinExistence type="predicted"/>
<evidence type="ECO:0000313" key="1">
    <source>
        <dbReference type="EMBL" id="RGV20299.1"/>
    </source>
</evidence>
<sequence length="124" mass="13376">MLITLQTKFRMRRVKTRSEPGGDGFWGTCRSIYSAVAPYVVGTLIEMGEIVVSVSEVMVGGVALIMSVLCVSDTDPSPSCTKKYTDCMSTDNKYSKANSNGWGDTLCAACLRACINNGGIWNCN</sequence>
<name>A0A412W6U0_9BACT</name>
<dbReference type="AlphaFoldDB" id="A0A412W6U0"/>
<evidence type="ECO:0000313" key="2">
    <source>
        <dbReference type="Proteomes" id="UP000283426"/>
    </source>
</evidence>
<gene>
    <name evidence="1" type="ORF">DWW24_16390</name>
</gene>
<comment type="caution">
    <text evidence="1">The sequence shown here is derived from an EMBL/GenBank/DDBJ whole genome shotgun (WGS) entry which is preliminary data.</text>
</comment>
<protein>
    <submittedName>
        <fullName evidence="1">Uncharacterized protein</fullName>
    </submittedName>
</protein>
<dbReference type="EMBL" id="QRYW01000041">
    <property type="protein sequence ID" value="RGV20299.1"/>
    <property type="molecule type" value="Genomic_DNA"/>
</dbReference>